<dbReference type="AlphaFoldDB" id="A0A4Y3W6H8"/>
<dbReference type="OrthoDB" id="8265792at2"/>
<dbReference type="EMBL" id="BJNF01000002">
    <property type="protein sequence ID" value="GEC14125.1"/>
    <property type="molecule type" value="Genomic_DNA"/>
</dbReference>
<dbReference type="RefSeq" id="WP_141381723.1">
    <property type="nucleotide sequence ID" value="NZ_BJNF01000002.1"/>
</dbReference>
<feature type="region of interest" description="Disordered" evidence="1">
    <location>
        <begin position="1"/>
        <end position="59"/>
    </location>
</feature>
<feature type="compositionally biased region" description="Polar residues" evidence="1">
    <location>
        <begin position="1"/>
        <end position="13"/>
    </location>
</feature>
<evidence type="ECO:0000313" key="3">
    <source>
        <dbReference type="Proteomes" id="UP000318825"/>
    </source>
</evidence>
<reference evidence="2 3" key="1">
    <citation type="submission" date="2019-06" db="EMBL/GenBank/DDBJ databases">
        <title>Whole genome shotgun sequence of Nitrobacter winogradskyi NBRC 14297.</title>
        <authorList>
            <person name="Hosoyama A."/>
            <person name="Uohara A."/>
            <person name="Ohji S."/>
            <person name="Ichikawa N."/>
        </authorList>
    </citation>
    <scope>NUCLEOTIDE SEQUENCE [LARGE SCALE GENOMIC DNA]</scope>
    <source>
        <strain evidence="2 3">NBRC 14297</strain>
    </source>
</reference>
<evidence type="ECO:0000256" key="1">
    <source>
        <dbReference type="SAM" id="MobiDB-lite"/>
    </source>
</evidence>
<sequence>MSDATGVNNTSGGTLDGDAKKKTGKTMQELTDEKRKELDKKVEQGGDENIKIRTNQILP</sequence>
<organism evidence="2 3">
    <name type="scientific">Nitrobacter winogradskyi</name>
    <name type="common">Nitrobacter agilis</name>
    <dbReference type="NCBI Taxonomy" id="913"/>
    <lineage>
        <taxon>Bacteria</taxon>
        <taxon>Pseudomonadati</taxon>
        <taxon>Pseudomonadota</taxon>
        <taxon>Alphaproteobacteria</taxon>
        <taxon>Hyphomicrobiales</taxon>
        <taxon>Nitrobacteraceae</taxon>
        <taxon>Nitrobacter</taxon>
    </lineage>
</organism>
<accession>A0A4Y3W6H8</accession>
<protein>
    <submittedName>
        <fullName evidence="2">Uncharacterized protein</fullName>
    </submittedName>
</protein>
<gene>
    <name evidence="2" type="ORF">NWI01_00170</name>
</gene>
<dbReference type="Proteomes" id="UP000318825">
    <property type="component" value="Unassembled WGS sequence"/>
</dbReference>
<proteinExistence type="predicted"/>
<feature type="compositionally biased region" description="Basic and acidic residues" evidence="1">
    <location>
        <begin position="31"/>
        <end position="51"/>
    </location>
</feature>
<comment type="caution">
    <text evidence="2">The sequence shown here is derived from an EMBL/GenBank/DDBJ whole genome shotgun (WGS) entry which is preliminary data.</text>
</comment>
<name>A0A4Y3W6H8_NITWI</name>
<evidence type="ECO:0000313" key="2">
    <source>
        <dbReference type="EMBL" id="GEC14125.1"/>
    </source>
</evidence>